<proteinExistence type="predicted"/>
<reference evidence="1" key="1">
    <citation type="submission" date="2014-11" db="EMBL/GenBank/DDBJ databases">
        <authorList>
            <person name="Amaro Gonzalez C."/>
        </authorList>
    </citation>
    <scope>NUCLEOTIDE SEQUENCE</scope>
</reference>
<protein>
    <submittedName>
        <fullName evidence="1">Uncharacterized protein</fullName>
    </submittedName>
</protein>
<name>A0A0E9VID9_ANGAN</name>
<accession>A0A0E9VID9</accession>
<evidence type="ECO:0000313" key="1">
    <source>
        <dbReference type="EMBL" id="JAH76993.1"/>
    </source>
</evidence>
<sequence>MLRNNQLFNNLVLQIFSCPSGAPPLKKGKPYQYVFYFNGLKSENENKMKNRNLYEVRGNYVDRIG</sequence>
<reference evidence="1" key="2">
    <citation type="journal article" date="2015" name="Fish Shellfish Immunol.">
        <title>Early steps in the European eel (Anguilla anguilla)-Vibrio vulnificus interaction in the gills: Role of the RtxA13 toxin.</title>
        <authorList>
            <person name="Callol A."/>
            <person name="Pajuelo D."/>
            <person name="Ebbesson L."/>
            <person name="Teles M."/>
            <person name="MacKenzie S."/>
            <person name="Amaro C."/>
        </authorList>
    </citation>
    <scope>NUCLEOTIDE SEQUENCE</scope>
</reference>
<dbReference type="EMBL" id="GBXM01031584">
    <property type="protein sequence ID" value="JAH76993.1"/>
    <property type="molecule type" value="Transcribed_RNA"/>
</dbReference>
<dbReference type="AlphaFoldDB" id="A0A0E9VID9"/>
<organism evidence="1">
    <name type="scientific">Anguilla anguilla</name>
    <name type="common">European freshwater eel</name>
    <name type="synonym">Muraena anguilla</name>
    <dbReference type="NCBI Taxonomy" id="7936"/>
    <lineage>
        <taxon>Eukaryota</taxon>
        <taxon>Metazoa</taxon>
        <taxon>Chordata</taxon>
        <taxon>Craniata</taxon>
        <taxon>Vertebrata</taxon>
        <taxon>Euteleostomi</taxon>
        <taxon>Actinopterygii</taxon>
        <taxon>Neopterygii</taxon>
        <taxon>Teleostei</taxon>
        <taxon>Anguilliformes</taxon>
        <taxon>Anguillidae</taxon>
        <taxon>Anguilla</taxon>
    </lineage>
</organism>